<dbReference type="OMA" id="LINERFW"/>
<dbReference type="InterPro" id="IPR011249">
    <property type="entry name" value="Metalloenz_LuxS/M16"/>
</dbReference>
<evidence type="ECO:0000256" key="2">
    <source>
        <dbReference type="ARBA" id="ARBA00022670"/>
    </source>
</evidence>
<dbReference type="GO" id="GO:0046872">
    <property type="term" value="F:metal ion binding"/>
    <property type="evidence" value="ECO:0007669"/>
    <property type="project" value="UniProtKB-KW"/>
</dbReference>
<name>A0A0J8B2X6_BETVV</name>
<feature type="domain" description="Peptidase M16 N-terminal" evidence="8">
    <location>
        <begin position="603"/>
        <end position="722"/>
    </location>
</feature>
<dbReference type="EMBL" id="KQ090464">
    <property type="protein sequence ID" value="KMS95474.1"/>
    <property type="molecule type" value="Genomic_DNA"/>
</dbReference>
<dbReference type="Pfam" id="PF05193">
    <property type="entry name" value="Peptidase_M16_C"/>
    <property type="match status" value="2"/>
</dbReference>
<gene>
    <name evidence="10" type="ORF">BVRB_007950</name>
</gene>
<dbReference type="InterPro" id="IPR050626">
    <property type="entry name" value="Peptidase_M16"/>
</dbReference>
<feature type="domain" description="Peptidase M16 C-terminal" evidence="9">
    <location>
        <begin position="1254"/>
        <end position="1429"/>
    </location>
</feature>
<evidence type="ECO:0000256" key="4">
    <source>
        <dbReference type="ARBA" id="ARBA00022801"/>
    </source>
</evidence>
<keyword evidence="4" id="KW-0378">Hydrolase</keyword>
<evidence type="ECO:0000259" key="8">
    <source>
        <dbReference type="Pfam" id="PF00675"/>
    </source>
</evidence>
<dbReference type="Gene3D" id="3.30.830.10">
    <property type="entry name" value="Metalloenzyme, LuxS/M16 peptidase-like"/>
    <property type="match status" value="4"/>
</dbReference>
<evidence type="ECO:0000259" key="9">
    <source>
        <dbReference type="Pfam" id="PF05193"/>
    </source>
</evidence>
<dbReference type="eggNOG" id="KOG0959">
    <property type="taxonomic scope" value="Eukaryota"/>
</dbReference>
<reference evidence="10 11" key="1">
    <citation type="journal article" date="2014" name="Nature">
        <title>The genome of the recently domesticated crop plant sugar beet (Beta vulgaris).</title>
        <authorList>
            <person name="Dohm J.C."/>
            <person name="Minoche A.E."/>
            <person name="Holtgrawe D."/>
            <person name="Capella-Gutierrez S."/>
            <person name="Zakrzewski F."/>
            <person name="Tafer H."/>
            <person name="Rupp O."/>
            <person name="Sorensen T.R."/>
            <person name="Stracke R."/>
            <person name="Reinhardt R."/>
            <person name="Goesmann A."/>
            <person name="Kraft T."/>
            <person name="Schulz B."/>
            <person name="Stadler P.F."/>
            <person name="Schmidt T."/>
            <person name="Gabaldon T."/>
            <person name="Lehrach H."/>
            <person name="Weisshaar B."/>
            <person name="Himmelbauer H."/>
        </authorList>
    </citation>
    <scope>NUCLEOTIDE SEQUENCE [LARGE SCALE GENOMIC DNA]</scope>
    <source>
        <tissue evidence="10">Taproot</tissue>
    </source>
</reference>
<dbReference type="GO" id="GO:0006508">
    <property type="term" value="P:proteolysis"/>
    <property type="evidence" value="ECO:0007669"/>
    <property type="project" value="UniProtKB-KW"/>
</dbReference>
<evidence type="ECO:0000313" key="10">
    <source>
        <dbReference type="EMBL" id="KMS95474.1"/>
    </source>
</evidence>
<evidence type="ECO:0000256" key="5">
    <source>
        <dbReference type="ARBA" id="ARBA00022833"/>
    </source>
</evidence>
<evidence type="ECO:0000256" key="1">
    <source>
        <dbReference type="ARBA" id="ARBA00007261"/>
    </source>
</evidence>
<dbReference type="Pfam" id="PF00675">
    <property type="entry name" value="Peptidase_M16"/>
    <property type="match status" value="1"/>
</dbReference>
<keyword evidence="2" id="KW-0645">Protease</keyword>
<feature type="region of interest" description="Disordered" evidence="7">
    <location>
        <begin position="309"/>
        <end position="330"/>
    </location>
</feature>
<keyword evidence="5" id="KW-0862">Zinc</keyword>
<feature type="region of interest" description="Disordered" evidence="7">
    <location>
        <begin position="115"/>
        <end position="134"/>
    </location>
</feature>
<keyword evidence="3" id="KW-0479">Metal-binding</keyword>
<dbReference type="PANTHER" id="PTHR43690">
    <property type="entry name" value="NARDILYSIN"/>
    <property type="match status" value="1"/>
</dbReference>
<dbReference type="Proteomes" id="UP000035740">
    <property type="component" value="Unassembled WGS sequence"/>
</dbReference>
<evidence type="ECO:0000256" key="7">
    <source>
        <dbReference type="SAM" id="MobiDB-lite"/>
    </source>
</evidence>
<evidence type="ECO:0000256" key="3">
    <source>
        <dbReference type="ARBA" id="ARBA00022723"/>
    </source>
</evidence>
<feature type="compositionally biased region" description="Polar residues" evidence="7">
    <location>
        <begin position="123"/>
        <end position="134"/>
    </location>
</feature>
<dbReference type="InterPro" id="IPR011765">
    <property type="entry name" value="Pept_M16_N"/>
</dbReference>
<evidence type="ECO:0008006" key="12">
    <source>
        <dbReference type="Google" id="ProtNLM"/>
    </source>
</evidence>
<organism evidence="10 11">
    <name type="scientific">Beta vulgaris subsp. vulgaris</name>
    <name type="common">Beet</name>
    <dbReference type="NCBI Taxonomy" id="3555"/>
    <lineage>
        <taxon>Eukaryota</taxon>
        <taxon>Viridiplantae</taxon>
        <taxon>Streptophyta</taxon>
        <taxon>Embryophyta</taxon>
        <taxon>Tracheophyta</taxon>
        <taxon>Spermatophyta</taxon>
        <taxon>Magnoliopsida</taxon>
        <taxon>eudicotyledons</taxon>
        <taxon>Gunneridae</taxon>
        <taxon>Pentapetalae</taxon>
        <taxon>Caryophyllales</taxon>
        <taxon>Chenopodiaceae</taxon>
        <taxon>Betoideae</taxon>
        <taxon>Beta</taxon>
    </lineage>
</organism>
<dbReference type="OrthoDB" id="10251424at2759"/>
<protein>
    <recommendedName>
        <fullName evidence="12">Peptidase M16 N-terminal domain-containing protein</fullName>
    </recommendedName>
</protein>
<dbReference type="SUPFAM" id="SSF63411">
    <property type="entry name" value="LuxS/MPP-like metallohydrolase"/>
    <property type="match status" value="4"/>
</dbReference>
<feature type="region of interest" description="Disordered" evidence="7">
    <location>
        <begin position="1"/>
        <end position="53"/>
    </location>
</feature>
<dbReference type="Gramene" id="KMS95474">
    <property type="protein sequence ID" value="KMS95474"/>
    <property type="gene ID" value="BVRB_007950"/>
</dbReference>
<keyword evidence="11" id="KW-1185">Reference proteome</keyword>
<comment type="similarity">
    <text evidence="1">Belongs to the peptidase M16 family.</text>
</comment>
<feature type="compositionally biased region" description="Polar residues" evidence="7">
    <location>
        <begin position="19"/>
        <end position="32"/>
    </location>
</feature>
<dbReference type="PANTHER" id="PTHR43690:SF34">
    <property type="entry name" value="ZINC PROTEASE PQQL-LIKE"/>
    <property type="match status" value="1"/>
</dbReference>
<dbReference type="InterPro" id="IPR007863">
    <property type="entry name" value="Peptidase_M16_C"/>
</dbReference>
<evidence type="ECO:0000256" key="6">
    <source>
        <dbReference type="ARBA" id="ARBA00023049"/>
    </source>
</evidence>
<dbReference type="PROSITE" id="PS00143">
    <property type="entry name" value="INSULINASE"/>
    <property type="match status" value="1"/>
</dbReference>
<sequence length="1557" mass="174154">MRKSPQHVNTDLGLDPFSDSPTRHTSSLQDVVSQGWHIRAPPAPDEPGPSNWQAQSCYDAQSKLSGATRALSPNLPLYSPERAEPRALQNISNLINERFWLSLTLVNDPFRPQQVDQQDDLYSPTTPLDLSNLDTADSTPVTSPMDIHPGDIPVGFASQVDDTVDDERPPRGRDQGHAAVHLEGRTVTPVIQENLDRPVTAGHLENVLNDFQARMAAVMEEQIKNNMLFFQMSPREEAAAPLKGRSQEGRPGPSRPPRPELTKPPSKGKQPAVSDSRRKMDWKLVVRPADNIPPTGHMMETDAREYLEAKRAAAEQHSASGSTPYMKDPSLRLPSRTVVRSRGPSAFLPRQEKTVLQPMVYRRPALANTSSNPVLKEYRQEHIPIEGQVAALQINWPTPFSIGSLYGDQQAARECYLTTLKPSSWKEKAECPRAQGDDSAKKVKGQISELKEEIEKVQESPFPESTPSMLLPSKKRKCLALKEEKHSSEIMAIMSLGLERPAPVESPVEICLNPERPERTLKIGSVLRTEVQGALVAERECRRRREKVENMDLLPAETPELAKKHGFRSLKLLTIDMEQPLADKPYGVDYGRLDNGLTYYVRSNSKPKMRAALALVVKAGSVLEEEDERGVAHIVEHLAFNATTKYTNHDIVKFLESIGAEFGACQNAMTSADDTVYELFVPVDKPELLSEAISVLAEFSTEIRVSAEDLEKERGAVMEEYRGSRNANGRMQDSHWALMMGGSKYAERLPIGTEKVIRTVSAATVKQFYKKWYHLQHMALIAVGDFPSTESVVELIRMHFGQKSSALEPVNLPHFPVPSHDEPRFSCFIESEAAGSAVMISCKMPARQLKTIKDYRDLLVESMFLQALNQRLFKVSRRRDPPFYSCSAAADDLVSPIKAYIMTSSCKESGTIEALEAMVMELARIHLHGFSDREISIVRALLLSEIESAYLERDQIQSTSLRDEYVQHFLCNEPVVGIEFEAQLQKTLLPSISATEVATFAQKFCTTSNCVIKAIEPQATVTLDELKNAVSKVTCLEEGRRIPAWDEEQIPEDIVAIEPNSGSIDQLQEYSDIKATELILSNGMRVCYKCTDFLDDQVLISGYSYGGLSELSETDYFSCSMGSTIAGEIGIFGHKPSLLMDMLAGKRAEVGTKLGPYMRTFSADCSPTDLETALQLVYQLFMTNVEPIEEEARKVMEMAEEAVRAQERDPYTAFANRVREINYGNSYFFRPIRISDLKKVDAFKACKYFSNCFKDPSTFTVVIVGNIDPAIASPLILQYLGGIPKPPTPILQFNRDDLKGLPFTLPDKIIREIVRRPMVEAQCSVQLCFPVELKNGAMIEEIHFVGFLSKLLETKMMQVLRFKHGQIYSAGVSVFLGGNKPSRTGDVRGDISINFSCDPSMSSTLVDLALDEILHLQKEGPTDEDISSILEIEQRAHENGLQENYYWLDRILRSYQSRVYSGDLGSSFQIQDEARVKVRASLTPTATKSALQRILPLPCSKKYTVVILMPQAKRCKLLNSCFWETFQNTKVLIGIAGLTILTVTLWRYSRSSITPEK</sequence>
<evidence type="ECO:0000313" key="11">
    <source>
        <dbReference type="Proteomes" id="UP000035740"/>
    </source>
</evidence>
<dbReference type="InterPro" id="IPR001431">
    <property type="entry name" value="Pept_M16_Zn_BS"/>
</dbReference>
<feature type="domain" description="Peptidase M16 C-terminal" evidence="9">
    <location>
        <begin position="760"/>
        <end position="940"/>
    </location>
</feature>
<proteinExistence type="inferred from homology"/>
<accession>A0A0J8B2X6</accession>
<keyword evidence="6" id="KW-0482">Metalloprotease</keyword>
<feature type="region of interest" description="Disordered" evidence="7">
    <location>
        <begin position="238"/>
        <end position="282"/>
    </location>
</feature>
<dbReference type="GO" id="GO:0004222">
    <property type="term" value="F:metalloendopeptidase activity"/>
    <property type="evidence" value="ECO:0007669"/>
    <property type="project" value="InterPro"/>
</dbReference>